<dbReference type="PANTHER" id="PTHR30146:SF153">
    <property type="entry name" value="LACTOSE OPERON REPRESSOR"/>
    <property type="match status" value="1"/>
</dbReference>
<evidence type="ECO:0000259" key="4">
    <source>
        <dbReference type="PROSITE" id="PS50932"/>
    </source>
</evidence>
<protein>
    <submittedName>
        <fullName evidence="5">LacI family DNA-binding transcriptional regulator</fullName>
    </submittedName>
</protein>
<dbReference type="InterPro" id="IPR046335">
    <property type="entry name" value="LacI/GalR-like_sensor"/>
</dbReference>
<dbReference type="InterPro" id="IPR000843">
    <property type="entry name" value="HTH_LacI"/>
</dbReference>
<keyword evidence="1" id="KW-0805">Transcription regulation</keyword>
<dbReference type="PROSITE" id="PS50932">
    <property type="entry name" value="HTH_LACI_2"/>
    <property type="match status" value="1"/>
</dbReference>
<dbReference type="RefSeq" id="WP_380760767.1">
    <property type="nucleotide sequence ID" value="NZ_JBHSRF010000075.1"/>
</dbReference>
<dbReference type="SMART" id="SM00354">
    <property type="entry name" value="HTH_LACI"/>
    <property type="match status" value="1"/>
</dbReference>
<dbReference type="Gene3D" id="3.40.50.2300">
    <property type="match status" value="2"/>
</dbReference>
<name>A0ABW1NSD5_9ACTN</name>
<evidence type="ECO:0000256" key="1">
    <source>
        <dbReference type="ARBA" id="ARBA00023015"/>
    </source>
</evidence>
<dbReference type="SUPFAM" id="SSF53822">
    <property type="entry name" value="Periplasmic binding protein-like I"/>
    <property type="match status" value="1"/>
</dbReference>
<keyword evidence="3" id="KW-0804">Transcription</keyword>
<dbReference type="CDD" id="cd01392">
    <property type="entry name" value="HTH_LacI"/>
    <property type="match status" value="1"/>
</dbReference>
<evidence type="ECO:0000313" key="5">
    <source>
        <dbReference type="EMBL" id="MFC6086010.1"/>
    </source>
</evidence>
<dbReference type="Proteomes" id="UP001596137">
    <property type="component" value="Unassembled WGS sequence"/>
</dbReference>
<sequence>MHPDPSSVGWPPSMTIAFAIERLPLAAVRKEIFGLTVVNISERPAAHDGGHASHHVRGRRAHGSILDKDVRDIVAGNGLSLRRERSDREVLKGARLSYAESDGPVADPEHPKGDPTRPVTISYIAETAGVSIPTVSKVVNGRSGVSADTRARVEALISEYGYRKTNRRNLLELVFGELEDMWGMEIIRGVERVAREHRVGVVLTEFGPRRDPVGHPIGDTLARRPACVVTVAQLSREQRAELQAKDIPFVVFDPTVELPDGVPYVGATNWAGGRSATRHLIQLGHRRIAMIAGHDRILCCRARLDGYRSALEAAGLSVDAGLVVRAELTRQDGRVAALALLRGPGRPTAIFACNDLQALGVYQAARELGLRIPADVSVVGFDDLPVAALVDPPLTTVHQPLTEMAAAATELALALGRGEETPQIGLELATTLTVRESTSSPADR</sequence>
<organism evidence="5 6">
    <name type="scientific">Sphaerisporangium aureirubrum</name>
    <dbReference type="NCBI Taxonomy" id="1544736"/>
    <lineage>
        <taxon>Bacteria</taxon>
        <taxon>Bacillati</taxon>
        <taxon>Actinomycetota</taxon>
        <taxon>Actinomycetes</taxon>
        <taxon>Streptosporangiales</taxon>
        <taxon>Streptosporangiaceae</taxon>
        <taxon>Sphaerisporangium</taxon>
    </lineage>
</organism>
<evidence type="ECO:0000256" key="3">
    <source>
        <dbReference type="ARBA" id="ARBA00023163"/>
    </source>
</evidence>
<keyword evidence="6" id="KW-1185">Reference proteome</keyword>
<dbReference type="Gene3D" id="1.10.260.40">
    <property type="entry name" value="lambda repressor-like DNA-binding domains"/>
    <property type="match status" value="1"/>
</dbReference>
<dbReference type="PANTHER" id="PTHR30146">
    <property type="entry name" value="LACI-RELATED TRANSCRIPTIONAL REPRESSOR"/>
    <property type="match status" value="1"/>
</dbReference>
<dbReference type="EMBL" id="JBHSRF010000075">
    <property type="protein sequence ID" value="MFC6086010.1"/>
    <property type="molecule type" value="Genomic_DNA"/>
</dbReference>
<dbReference type="InterPro" id="IPR028082">
    <property type="entry name" value="Peripla_BP_I"/>
</dbReference>
<evidence type="ECO:0000256" key="2">
    <source>
        <dbReference type="ARBA" id="ARBA00023125"/>
    </source>
</evidence>
<feature type="domain" description="HTH lacI-type" evidence="4">
    <location>
        <begin position="119"/>
        <end position="172"/>
    </location>
</feature>
<keyword evidence="2 5" id="KW-0238">DNA-binding</keyword>
<dbReference type="InterPro" id="IPR010982">
    <property type="entry name" value="Lambda_DNA-bd_dom_sf"/>
</dbReference>
<comment type="caution">
    <text evidence="5">The sequence shown here is derived from an EMBL/GenBank/DDBJ whole genome shotgun (WGS) entry which is preliminary data.</text>
</comment>
<reference evidence="6" key="1">
    <citation type="journal article" date="2019" name="Int. J. Syst. Evol. Microbiol.">
        <title>The Global Catalogue of Microorganisms (GCM) 10K type strain sequencing project: providing services to taxonomists for standard genome sequencing and annotation.</title>
        <authorList>
            <consortium name="The Broad Institute Genomics Platform"/>
            <consortium name="The Broad Institute Genome Sequencing Center for Infectious Disease"/>
            <person name="Wu L."/>
            <person name="Ma J."/>
        </authorList>
    </citation>
    <scope>NUCLEOTIDE SEQUENCE [LARGE SCALE GENOMIC DNA]</scope>
    <source>
        <strain evidence="6">JCM 30346</strain>
    </source>
</reference>
<proteinExistence type="predicted"/>
<gene>
    <name evidence="5" type="ORF">ACFP1K_32925</name>
</gene>
<evidence type="ECO:0000313" key="6">
    <source>
        <dbReference type="Proteomes" id="UP001596137"/>
    </source>
</evidence>
<accession>A0ABW1NSD5</accession>
<dbReference type="GO" id="GO:0003677">
    <property type="term" value="F:DNA binding"/>
    <property type="evidence" value="ECO:0007669"/>
    <property type="project" value="UniProtKB-KW"/>
</dbReference>
<dbReference type="SUPFAM" id="SSF47413">
    <property type="entry name" value="lambda repressor-like DNA-binding domains"/>
    <property type="match status" value="1"/>
</dbReference>
<dbReference type="Pfam" id="PF13377">
    <property type="entry name" value="Peripla_BP_3"/>
    <property type="match status" value="1"/>
</dbReference>
<dbReference type="Pfam" id="PF00356">
    <property type="entry name" value="LacI"/>
    <property type="match status" value="1"/>
</dbReference>